<gene>
    <name evidence="3" type="ORF">S01H4_23925</name>
</gene>
<accession>X1BBW7</accession>
<dbReference type="InterPro" id="IPR010090">
    <property type="entry name" value="Phage_tape_meas"/>
</dbReference>
<proteinExistence type="predicted"/>
<keyword evidence="1" id="KW-1188">Viral release from host cell</keyword>
<evidence type="ECO:0000313" key="3">
    <source>
        <dbReference type="EMBL" id="GAG81633.1"/>
    </source>
</evidence>
<name>X1BBW7_9ZZZZ</name>
<dbReference type="PANTHER" id="PTHR37813:SF1">
    <property type="entry name" value="FELS-2 PROPHAGE PROTEIN"/>
    <property type="match status" value="1"/>
</dbReference>
<evidence type="ECO:0000256" key="1">
    <source>
        <dbReference type="ARBA" id="ARBA00022612"/>
    </source>
</evidence>
<organism evidence="3">
    <name type="scientific">marine sediment metagenome</name>
    <dbReference type="NCBI Taxonomy" id="412755"/>
    <lineage>
        <taxon>unclassified sequences</taxon>
        <taxon>metagenomes</taxon>
        <taxon>ecological metagenomes</taxon>
    </lineage>
</organism>
<sequence length="306" mass="33184">TAIAAATDEDLAEAALVAGSTVRAFNMDVVETQRVVDVMAKSFTSSALNLEHWKESMKFASSIAEGTGLNVETLAAAMAVLADRGIKGSIAGTSMKNILLRMGDASSSMAKKIGFAVNSSESFIKALEELNRQGISLTEVFALTDKRAAPAMRILIEMAEEVGKTEDAFRGAEGAAKEMADVRMDTLKGSLTIMKSAWEGLVLSIEQGTNIFTVHLRSIVDWVTKVILKIKELTLADEEWIKQFGEFEGSKKVQEFASTLVDSKDKTKAVADELKRVQAEYDLILADQKEIAKLTETEAEDPLPPE</sequence>
<dbReference type="PANTHER" id="PTHR37813">
    <property type="entry name" value="FELS-2 PROPHAGE PROTEIN"/>
    <property type="match status" value="1"/>
</dbReference>
<dbReference type="EMBL" id="BART01011169">
    <property type="protein sequence ID" value="GAG81633.1"/>
    <property type="molecule type" value="Genomic_DNA"/>
</dbReference>
<dbReference type="AlphaFoldDB" id="X1BBW7"/>
<evidence type="ECO:0000259" key="2">
    <source>
        <dbReference type="Pfam" id="PF10145"/>
    </source>
</evidence>
<dbReference type="Pfam" id="PF10145">
    <property type="entry name" value="PhageMin_Tail"/>
    <property type="match status" value="1"/>
</dbReference>
<feature type="domain" description="Phage tail tape measure protein" evidence="2">
    <location>
        <begin position="3"/>
        <end position="119"/>
    </location>
</feature>
<comment type="caution">
    <text evidence="3">The sequence shown here is derived from an EMBL/GenBank/DDBJ whole genome shotgun (WGS) entry which is preliminary data.</text>
</comment>
<dbReference type="NCBIfam" id="TIGR01760">
    <property type="entry name" value="tape_meas_TP901"/>
    <property type="match status" value="1"/>
</dbReference>
<feature type="non-terminal residue" evidence="3">
    <location>
        <position position="1"/>
    </location>
</feature>
<reference evidence="3" key="1">
    <citation type="journal article" date="2014" name="Front. Microbiol.">
        <title>High frequency of phylogenetically diverse reductive dehalogenase-homologous genes in deep subseafloor sedimentary metagenomes.</title>
        <authorList>
            <person name="Kawai M."/>
            <person name="Futagami T."/>
            <person name="Toyoda A."/>
            <person name="Takaki Y."/>
            <person name="Nishi S."/>
            <person name="Hori S."/>
            <person name="Arai W."/>
            <person name="Tsubouchi T."/>
            <person name="Morono Y."/>
            <person name="Uchiyama I."/>
            <person name="Ito T."/>
            <person name="Fujiyama A."/>
            <person name="Inagaki F."/>
            <person name="Takami H."/>
        </authorList>
    </citation>
    <scope>NUCLEOTIDE SEQUENCE</scope>
    <source>
        <strain evidence="3">Expedition CK06-06</strain>
    </source>
</reference>
<feature type="non-terminal residue" evidence="3">
    <location>
        <position position="306"/>
    </location>
</feature>
<protein>
    <recommendedName>
        <fullName evidence="2">Phage tail tape measure protein domain-containing protein</fullName>
    </recommendedName>
</protein>